<reference evidence="2 3" key="1">
    <citation type="submission" date="2016-02" db="EMBL/GenBank/DDBJ databases">
        <title>Genome analysis of coral dinoflagellate symbionts highlights evolutionary adaptations to a symbiotic lifestyle.</title>
        <authorList>
            <person name="Aranda M."/>
            <person name="Li Y."/>
            <person name="Liew Y.J."/>
            <person name="Baumgarten S."/>
            <person name="Simakov O."/>
            <person name="Wilson M."/>
            <person name="Piel J."/>
            <person name="Ashoor H."/>
            <person name="Bougouffa S."/>
            <person name="Bajic V.B."/>
            <person name="Ryu T."/>
            <person name="Ravasi T."/>
            <person name="Bayer T."/>
            <person name="Micklem G."/>
            <person name="Kim H."/>
            <person name="Bhak J."/>
            <person name="Lajeunesse T.C."/>
            <person name="Voolstra C.R."/>
        </authorList>
    </citation>
    <scope>NUCLEOTIDE SEQUENCE [LARGE SCALE GENOMIC DNA]</scope>
    <source>
        <strain evidence="2 3">CCMP2467</strain>
    </source>
</reference>
<comment type="caution">
    <text evidence="2">The sequence shown here is derived from an EMBL/GenBank/DDBJ whole genome shotgun (WGS) entry which is preliminary data.</text>
</comment>
<name>A0A1Q9C799_SYMMI</name>
<evidence type="ECO:0000313" key="2">
    <source>
        <dbReference type="EMBL" id="OLP78765.1"/>
    </source>
</evidence>
<dbReference type="AlphaFoldDB" id="A0A1Q9C799"/>
<evidence type="ECO:0000256" key="1">
    <source>
        <dbReference type="SAM" id="MobiDB-lite"/>
    </source>
</evidence>
<dbReference type="EMBL" id="LSRX01001566">
    <property type="protein sequence ID" value="OLP78765.1"/>
    <property type="molecule type" value="Genomic_DNA"/>
</dbReference>
<feature type="compositionally biased region" description="Polar residues" evidence="1">
    <location>
        <begin position="179"/>
        <end position="208"/>
    </location>
</feature>
<feature type="compositionally biased region" description="Basic residues" evidence="1">
    <location>
        <begin position="63"/>
        <end position="72"/>
    </location>
</feature>
<feature type="compositionally biased region" description="Low complexity" evidence="1">
    <location>
        <begin position="123"/>
        <end position="140"/>
    </location>
</feature>
<feature type="region of interest" description="Disordered" evidence="1">
    <location>
        <begin position="36"/>
        <end position="210"/>
    </location>
</feature>
<feature type="compositionally biased region" description="Polar residues" evidence="1">
    <location>
        <begin position="93"/>
        <end position="119"/>
    </location>
</feature>
<proteinExistence type="predicted"/>
<dbReference type="Proteomes" id="UP000186817">
    <property type="component" value="Unassembled WGS sequence"/>
</dbReference>
<organism evidence="2 3">
    <name type="scientific">Symbiodinium microadriaticum</name>
    <name type="common">Dinoflagellate</name>
    <name type="synonym">Zooxanthella microadriatica</name>
    <dbReference type="NCBI Taxonomy" id="2951"/>
    <lineage>
        <taxon>Eukaryota</taxon>
        <taxon>Sar</taxon>
        <taxon>Alveolata</taxon>
        <taxon>Dinophyceae</taxon>
        <taxon>Suessiales</taxon>
        <taxon>Symbiodiniaceae</taxon>
        <taxon>Symbiodinium</taxon>
    </lineage>
</organism>
<evidence type="ECO:0000313" key="3">
    <source>
        <dbReference type="Proteomes" id="UP000186817"/>
    </source>
</evidence>
<sequence>MSFELESAFQCLLTASEEDFAETARQLGKDEQRKLLHRLLDASLPPDSEQPAGKTGKTGRGAGARKRSKSRGKMGDRKSDDPDSQPGKGSEPKGSQTDSQPGKGSEPSQTDSQPGQGSQPDKPWSWSSQPYYSQSWWWSQTGSQHSEQVSQDGLIHIKPWQRTGGASEPAAGQTRAEMATSSLPTVQEETAAGQQGSEGSQADTSQEELSLLSKKASCAENRLVELEAMNSWDCGGVKMKLQ</sequence>
<protein>
    <submittedName>
        <fullName evidence="2">Uncharacterized protein</fullName>
    </submittedName>
</protein>
<feature type="compositionally biased region" description="Polar residues" evidence="1">
    <location>
        <begin position="141"/>
        <end position="151"/>
    </location>
</feature>
<gene>
    <name evidence="2" type="ORF">AK812_SmicGene41029</name>
</gene>
<accession>A0A1Q9C799</accession>
<keyword evidence="3" id="KW-1185">Reference proteome</keyword>